<evidence type="ECO:0000256" key="2">
    <source>
        <dbReference type="ARBA" id="ARBA00023015"/>
    </source>
</evidence>
<evidence type="ECO:0000256" key="5">
    <source>
        <dbReference type="ARBA" id="ARBA00023242"/>
    </source>
</evidence>
<feature type="domain" description="WRKY" evidence="7">
    <location>
        <begin position="92"/>
        <end position="109"/>
    </location>
</feature>
<evidence type="ECO:0000256" key="4">
    <source>
        <dbReference type="ARBA" id="ARBA00023163"/>
    </source>
</evidence>
<dbReference type="GO" id="GO:0043565">
    <property type="term" value="F:sequence-specific DNA binding"/>
    <property type="evidence" value="ECO:0007669"/>
    <property type="project" value="InterPro"/>
</dbReference>
<evidence type="ECO:0000313" key="8">
    <source>
        <dbReference type="EMBL" id="KAK9200838.1"/>
    </source>
</evidence>
<name>A0AAP0QK17_9ROSI</name>
<protein>
    <recommendedName>
        <fullName evidence="7">WRKY domain-containing protein</fullName>
    </recommendedName>
</protein>
<dbReference type="InterPro" id="IPR003657">
    <property type="entry name" value="WRKY_dom"/>
</dbReference>
<dbReference type="AlphaFoldDB" id="A0AAP0QK17"/>
<dbReference type="EMBL" id="JBCGBO010000005">
    <property type="protein sequence ID" value="KAK9200838.1"/>
    <property type="molecule type" value="Genomic_DNA"/>
</dbReference>
<dbReference type="SUPFAM" id="SSF118290">
    <property type="entry name" value="WRKY DNA-binding domain"/>
    <property type="match status" value="1"/>
</dbReference>
<keyword evidence="5" id="KW-0539">Nucleus</keyword>
<keyword evidence="2" id="KW-0805">Transcription regulation</keyword>
<organism evidence="8 9">
    <name type="scientific">Citrus x changshan-huyou</name>
    <dbReference type="NCBI Taxonomy" id="2935761"/>
    <lineage>
        <taxon>Eukaryota</taxon>
        <taxon>Viridiplantae</taxon>
        <taxon>Streptophyta</taxon>
        <taxon>Embryophyta</taxon>
        <taxon>Tracheophyta</taxon>
        <taxon>Spermatophyta</taxon>
        <taxon>Magnoliopsida</taxon>
        <taxon>eudicotyledons</taxon>
        <taxon>Gunneridae</taxon>
        <taxon>Pentapetalae</taxon>
        <taxon>rosids</taxon>
        <taxon>malvids</taxon>
        <taxon>Sapindales</taxon>
        <taxon>Rutaceae</taxon>
        <taxon>Aurantioideae</taxon>
        <taxon>Citrus</taxon>
    </lineage>
</organism>
<reference evidence="8 9" key="1">
    <citation type="submission" date="2024-05" db="EMBL/GenBank/DDBJ databases">
        <title>Haplotype-resolved chromosome-level genome assembly of Huyou (Citrus changshanensis).</title>
        <authorList>
            <person name="Miao C."/>
            <person name="Chen W."/>
            <person name="Wu Y."/>
            <person name="Wang L."/>
            <person name="Zhao S."/>
            <person name="Grierson D."/>
            <person name="Xu C."/>
            <person name="Chen K."/>
        </authorList>
    </citation>
    <scope>NUCLEOTIDE SEQUENCE [LARGE SCALE GENOMIC DNA]</scope>
    <source>
        <strain evidence="8">01-14</strain>
        <tissue evidence="8">Leaf</tissue>
    </source>
</reference>
<dbReference type="GO" id="GO:0005634">
    <property type="term" value="C:nucleus"/>
    <property type="evidence" value="ECO:0007669"/>
    <property type="project" value="UniProtKB-SubCell"/>
</dbReference>
<feature type="region of interest" description="Disordered" evidence="6">
    <location>
        <begin position="202"/>
        <end position="222"/>
    </location>
</feature>
<evidence type="ECO:0000256" key="3">
    <source>
        <dbReference type="ARBA" id="ARBA00023125"/>
    </source>
</evidence>
<evidence type="ECO:0000256" key="6">
    <source>
        <dbReference type="SAM" id="MobiDB-lite"/>
    </source>
</evidence>
<accession>A0AAP0QK17</accession>
<dbReference type="GO" id="GO:0003700">
    <property type="term" value="F:DNA-binding transcription factor activity"/>
    <property type="evidence" value="ECO:0007669"/>
    <property type="project" value="InterPro"/>
</dbReference>
<gene>
    <name evidence="8" type="ORF">WN944_016037</name>
</gene>
<keyword evidence="4" id="KW-0804">Transcription</keyword>
<proteinExistence type="predicted"/>
<dbReference type="Proteomes" id="UP001428341">
    <property type="component" value="Unassembled WGS sequence"/>
</dbReference>
<sequence>MVHIIQVDHLGHDDRDSASSKPIQLVSPALSDLQACAQFQGNKPSGFVEFMSENEAPAASLNETVNGTTQNKSFVGILKKTREPRYDSQTSREIDILDDGHRWRKYGQKRDKKIRPYYHAQWYAQKAVRNSRPPRGNSKNFYEESDHEFLGVPLGVGGTAFGIRRHLGWRAQGRGSEVHTIQVDHNFARSIQLMSPALIEKTSSASNHQSIRASAPPEDRDGMNKELPFDIVKLAKMFLLISTEGGLALLAIWFSVGASLSANARILLRGAGIYIAVGFHSSLGSHGLQFRELPSSLTAGQPPPFVVTDQHSAAPVGSPAARFPAVGGVKNGDGLSFGEGILRSGLKNSECNDDKAVIMRVVLCGCFVEEEDEVKEGEGRSHVEETR</sequence>
<keyword evidence="9" id="KW-1185">Reference proteome</keyword>
<evidence type="ECO:0000256" key="1">
    <source>
        <dbReference type="ARBA" id="ARBA00004123"/>
    </source>
</evidence>
<keyword evidence="3" id="KW-0238">DNA-binding</keyword>
<comment type="subcellular location">
    <subcellularLocation>
        <location evidence="1">Nucleus</location>
    </subcellularLocation>
</comment>
<comment type="caution">
    <text evidence="8">The sequence shown here is derived from an EMBL/GenBank/DDBJ whole genome shotgun (WGS) entry which is preliminary data.</text>
</comment>
<dbReference type="Gene3D" id="2.20.25.80">
    <property type="entry name" value="WRKY domain"/>
    <property type="match status" value="1"/>
</dbReference>
<evidence type="ECO:0000313" key="9">
    <source>
        <dbReference type="Proteomes" id="UP001428341"/>
    </source>
</evidence>
<dbReference type="InterPro" id="IPR036576">
    <property type="entry name" value="WRKY_dom_sf"/>
</dbReference>
<evidence type="ECO:0000259" key="7">
    <source>
        <dbReference type="PROSITE" id="PS50811"/>
    </source>
</evidence>
<dbReference type="PROSITE" id="PS50811">
    <property type="entry name" value="WRKY"/>
    <property type="match status" value="1"/>
</dbReference>
<feature type="compositionally biased region" description="Polar residues" evidence="6">
    <location>
        <begin position="202"/>
        <end position="212"/>
    </location>
</feature>